<evidence type="ECO:0000256" key="1">
    <source>
        <dbReference type="SAM" id="MobiDB-lite"/>
    </source>
</evidence>
<feature type="region of interest" description="Disordered" evidence="1">
    <location>
        <begin position="1"/>
        <end position="58"/>
    </location>
</feature>
<dbReference type="Proteomes" id="UP000807115">
    <property type="component" value="Chromosome 2"/>
</dbReference>
<feature type="compositionally biased region" description="Basic and acidic residues" evidence="1">
    <location>
        <begin position="47"/>
        <end position="57"/>
    </location>
</feature>
<proteinExistence type="predicted"/>
<organism evidence="2 3">
    <name type="scientific">Sorghum bicolor</name>
    <name type="common">Sorghum</name>
    <name type="synonym">Sorghum vulgare</name>
    <dbReference type="NCBI Taxonomy" id="4558"/>
    <lineage>
        <taxon>Eukaryota</taxon>
        <taxon>Viridiplantae</taxon>
        <taxon>Streptophyta</taxon>
        <taxon>Embryophyta</taxon>
        <taxon>Tracheophyta</taxon>
        <taxon>Spermatophyta</taxon>
        <taxon>Magnoliopsida</taxon>
        <taxon>Liliopsida</taxon>
        <taxon>Poales</taxon>
        <taxon>Poaceae</taxon>
        <taxon>PACMAD clade</taxon>
        <taxon>Panicoideae</taxon>
        <taxon>Andropogonodae</taxon>
        <taxon>Andropogoneae</taxon>
        <taxon>Sorghinae</taxon>
        <taxon>Sorghum</taxon>
    </lineage>
</organism>
<protein>
    <submittedName>
        <fullName evidence="2">Uncharacterized protein</fullName>
    </submittedName>
</protein>
<dbReference type="EMBL" id="CM027681">
    <property type="protein sequence ID" value="KAG0542094.1"/>
    <property type="molecule type" value="Genomic_DNA"/>
</dbReference>
<evidence type="ECO:0000313" key="2">
    <source>
        <dbReference type="EMBL" id="KAG0542094.1"/>
    </source>
</evidence>
<sequence length="113" mass="12715">MYKAPHLRTQTTRRPHDGLQATGQPEAGHRPGPPPFSVRAAPRLPRRRESPRSRRQDCSGCDFDSSMIVVRLCPGSHLNFFEVVFLQKLRLTAPLVVRSSRPAPLRMMCCAVP</sequence>
<reference evidence="2" key="2">
    <citation type="submission" date="2020-10" db="EMBL/GenBank/DDBJ databases">
        <authorList>
            <person name="Cooper E.A."/>
            <person name="Brenton Z.W."/>
            <person name="Flinn B.S."/>
            <person name="Jenkins J."/>
            <person name="Shu S."/>
            <person name="Flowers D."/>
            <person name="Luo F."/>
            <person name="Wang Y."/>
            <person name="Xia P."/>
            <person name="Barry K."/>
            <person name="Daum C."/>
            <person name="Lipzen A."/>
            <person name="Yoshinaga Y."/>
            <person name="Schmutz J."/>
            <person name="Saski C."/>
            <person name="Vermerris W."/>
            <person name="Kresovich S."/>
        </authorList>
    </citation>
    <scope>NUCLEOTIDE SEQUENCE</scope>
</reference>
<comment type="caution">
    <text evidence="2">The sequence shown here is derived from an EMBL/GenBank/DDBJ whole genome shotgun (WGS) entry which is preliminary data.</text>
</comment>
<name>A0A921URY9_SORBI</name>
<dbReference type="AlphaFoldDB" id="A0A921URY9"/>
<gene>
    <name evidence="2" type="ORF">BDA96_02G073700</name>
</gene>
<reference evidence="2" key="1">
    <citation type="journal article" date="2019" name="BMC Genomics">
        <title>A new reference genome for Sorghum bicolor reveals high levels of sequence similarity between sweet and grain genotypes: implications for the genetics of sugar metabolism.</title>
        <authorList>
            <person name="Cooper E.A."/>
            <person name="Brenton Z.W."/>
            <person name="Flinn B.S."/>
            <person name="Jenkins J."/>
            <person name="Shu S."/>
            <person name="Flowers D."/>
            <person name="Luo F."/>
            <person name="Wang Y."/>
            <person name="Xia P."/>
            <person name="Barry K."/>
            <person name="Daum C."/>
            <person name="Lipzen A."/>
            <person name="Yoshinaga Y."/>
            <person name="Schmutz J."/>
            <person name="Saski C."/>
            <person name="Vermerris W."/>
            <person name="Kresovich S."/>
        </authorList>
    </citation>
    <scope>NUCLEOTIDE SEQUENCE</scope>
</reference>
<evidence type="ECO:0000313" key="3">
    <source>
        <dbReference type="Proteomes" id="UP000807115"/>
    </source>
</evidence>
<accession>A0A921URY9</accession>